<evidence type="ECO:0000313" key="1">
    <source>
        <dbReference type="EMBL" id="STL53309.1"/>
    </source>
</evidence>
<gene>
    <name evidence="1" type="ORF">NCTC9962_04248</name>
</gene>
<proteinExistence type="predicted"/>
<dbReference type="AlphaFoldDB" id="A0A377BB17"/>
<evidence type="ECO:0000313" key="2">
    <source>
        <dbReference type="Proteomes" id="UP000254052"/>
    </source>
</evidence>
<organism evidence="1 2">
    <name type="scientific">Escherichia coli</name>
    <dbReference type="NCBI Taxonomy" id="562"/>
    <lineage>
        <taxon>Bacteria</taxon>
        <taxon>Pseudomonadati</taxon>
        <taxon>Pseudomonadota</taxon>
        <taxon>Gammaproteobacteria</taxon>
        <taxon>Enterobacterales</taxon>
        <taxon>Enterobacteriaceae</taxon>
        <taxon>Escherichia</taxon>
    </lineage>
</organism>
<protein>
    <recommendedName>
        <fullName evidence="3">Glycosyltransferase family 4 protein</fullName>
    </recommendedName>
</protein>
<accession>A0A377BB17</accession>
<dbReference type="Proteomes" id="UP000254052">
    <property type="component" value="Unassembled WGS sequence"/>
</dbReference>
<dbReference type="EMBL" id="UGED01000009">
    <property type="protein sequence ID" value="STL53309.1"/>
    <property type="molecule type" value="Genomic_DNA"/>
</dbReference>
<sequence>MRILILIEDITLGGGTERVALTLATNLNADGINCDIFSLSKSNTDTFYPSENINICYAKSKVGVFAKIEAIKYAKKKQYETVSFFYGEVVC</sequence>
<name>A0A377BB17_ECOLX</name>
<evidence type="ECO:0008006" key="3">
    <source>
        <dbReference type="Google" id="ProtNLM"/>
    </source>
</evidence>
<reference evidence="1 2" key="1">
    <citation type="submission" date="2018-06" db="EMBL/GenBank/DDBJ databases">
        <authorList>
            <consortium name="Pathogen Informatics"/>
            <person name="Doyle S."/>
        </authorList>
    </citation>
    <scope>NUCLEOTIDE SEQUENCE [LARGE SCALE GENOMIC DNA]</scope>
    <source>
        <strain evidence="1 2">NCTC9962</strain>
    </source>
</reference>